<accession>A0A1H8DHG5</accession>
<keyword evidence="2" id="KW-1185">Reference proteome</keyword>
<evidence type="ECO:0000313" key="2">
    <source>
        <dbReference type="Proteomes" id="UP000198942"/>
    </source>
</evidence>
<gene>
    <name evidence="1" type="ORF">SAMN05192574_102348</name>
</gene>
<sequence length="239" mass="25374">MKKLTYGLILLGILAWNSCQKDPDEYLAENKSKIFMISAPTSVPADGKSTILITATLSPATADNRTVTFTTSKGTFADNDSVKLTTNAAITNGTLVASAYLRSSVDANDRVLVKVSAPRLDTTLVIKFVTALPDSIHSESTTVIASKNYNNQIPITTYLFRKVGKATTGQTASYRAIKADGTGIGSFIGISPTGSDATGVIKSTFVTRDSVYAGNIRIITSVLGTQKTLLDTVKLLIKP</sequence>
<dbReference type="STRING" id="551995.SAMN05192574_102348"/>
<dbReference type="InterPro" id="IPR013783">
    <property type="entry name" value="Ig-like_fold"/>
</dbReference>
<dbReference type="EMBL" id="FOCL01000002">
    <property type="protein sequence ID" value="SEN06690.1"/>
    <property type="molecule type" value="Genomic_DNA"/>
</dbReference>
<protein>
    <submittedName>
        <fullName evidence="1">Uncharacterized protein</fullName>
    </submittedName>
</protein>
<dbReference type="RefSeq" id="WP_091209461.1">
    <property type="nucleotide sequence ID" value="NZ_FOCL01000002.1"/>
</dbReference>
<name>A0A1H8DHG5_9SPHI</name>
<proteinExistence type="predicted"/>
<dbReference type="OrthoDB" id="9844577at2"/>
<dbReference type="AlphaFoldDB" id="A0A1H8DHG5"/>
<evidence type="ECO:0000313" key="1">
    <source>
        <dbReference type="EMBL" id="SEN06690.1"/>
    </source>
</evidence>
<dbReference type="Gene3D" id="2.60.40.10">
    <property type="entry name" value="Immunoglobulins"/>
    <property type="match status" value="1"/>
</dbReference>
<dbReference type="Proteomes" id="UP000198942">
    <property type="component" value="Unassembled WGS sequence"/>
</dbReference>
<reference evidence="2" key="1">
    <citation type="submission" date="2016-10" db="EMBL/GenBank/DDBJ databases">
        <authorList>
            <person name="Varghese N."/>
            <person name="Submissions S."/>
        </authorList>
    </citation>
    <scope>NUCLEOTIDE SEQUENCE [LARGE SCALE GENOMIC DNA]</scope>
    <source>
        <strain evidence="2">Gh-48</strain>
    </source>
</reference>
<organism evidence="1 2">
    <name type="scientific">Mucilaginibacter gossypiicola</name>
    <dbReference type="NCBI Taxonomy" id="551995"/>
    <lineage>
        <taxon>Bacteria</taxon>
        <taxon>Pseudomonadati</taxon>
        <taxon>Bacteroidota</taxon>
        <taxon>Sphingobacteriia</taxon>
        <taxon>Sphingobacteriales</taxon>
        <taxon>Sphingobacteriaceae</taxon>
        <taxon>Mucilaginibacter</taxon>
    </lineage>
</organism>